<evidence type="ECO:0000313" key="3">
    <source>
        <dbReference type="EMBL" id="GEJ56277.1"/>
    </source>
</evidence>
<dbReference type="SUPFAM" id="SSF52540">
    <property type="entry name" value="P-loop containing nucleoside triphosphate hydrolases"/>
    <property type="match status" value="1"/>
</dbReference>
<sequence>MPVPAENRLTAPPPPQEDGRLLALARPDSMAAEQYRVLLARLDRMKAARPMRVVAVTSCARGEGRSMTAANLALTAAREGREVALVECDLRRPSLAALFELEPHGGLAGVVQGEVELQQALARVDGVMVLCAGEARDPAALLRHPRLAMTLDTLRASFPLVVLDAPPALALSDAARLEGTVDGMLLVVKAGETPRELVRLAVEALGDRLLGIVLNGVEEPGYARYLRHEASAP</sequence>
<dbReference type="CDD" id="cd05387">
    <property type="entry name" value="BY-kinase"/>
    <property type="match status" value="1"/>
</dbReference>
<keyword evidence="4" id="KW-1185">Reference proteome</keyword>
<reference evidence="4" key="1">
    <citation type="journal article" date="2020" name="Appl. Environ. Microbiol.">
        <title>Diazotrophic Anaeromyxobacter Isolates from Soils.</title>
        <authorList>
            <person name="Masuda Y."/>
            <person name="Yamanaka H."/>
            <person name="Xu Z.X."/>
            <person name="Shiratori Y."/>
            <person name="Aono T."/>
            <person name="Amachi S."/>
            <person name="Senoo K."/>
            <person name="Itoh H."/>
        </authorList>
    </citation>
    <scope>NUCLEOTIDE SEQUENCE [LARGE SCALE GENOMIC DNA]</scope>
    <source>
        <strain evidence="4">R267</strain>
    </source>
</reference>
<dbReference type="InterPro" id="IPR033756">
    <property type="entry name" value="YlxH/NBP35"/>
</dbReference>
<proteinExistence type="predicted"/>
<organism evidence="3 4">
    <name type="scientific">Anaeromyxobacter diazotrophicus</name>
    <dbReference type="NCBI Taxonomy" id="2590199"/>
    <lineage>
        <taxon>Bacteria</taxon>
        <taxon>Pseudomonadati</taxon>
        <taxon>Myxococcota</taxon>
        <taxon>Myxococcia</taxon>
        <taxon>Myxococcales</taxon>
        <taxon>Cystobacterineae</taxon>
        <taxon>Anaeromyxobacteraceae</taxon>
        <taxon>Anaeromyxobacter</taxon>
    </lineage>
</organism>
<dbReference type="Gene3D" id="3.40.50.300">
    <property type="entry name" value="P-loop containing nucleotide triphosphate hydrolases"/>
    <property type="match status" value="1"/>
</dbReference>
<accession>A0A7I9VJV3</accession>
<dbReference type="InterPro" id="IPR050445">
    <property type="entry name" value="Bact_polysacc_biosynth/exp"/>
</dbReference>
<protein>
    <recommendedName>
        <fullName evidence="5">Non-specific protein-tyrosine kinase</fullName>
    </recommendedName>
</protein>
<dbReference type="PANTHER" id="PTHR32309:SF31">
    <property type="entry name" value="CAPSULAR EXOPOLYSACCHARIDE FAMILY"/>
    <property type="match status" value="1"/>
</dbReference>
<dbReference type="RefSeq" id="WP_176063598.1">
    <property type="nucleotide sequence ID" value="NZ_BJTG01000002.1"/>
</dbReference>
<name>A0A7I9VJV3_9BACT</name>
<evidence type="ECO:0000256" key="2">
    <source>
        <dbReference type="ARBA" id="ARBA00022840"/>
    </source>
</evidence>
<evidence type="ECO:0008006" key="5">
    <source>
        <dbReference type="Google" id="ProtNLM"/>
    </source>
</evidence>
<dbReference type="AlphaFoldDB" id="A0A7I9VJV3"/>
<dbReference type="PANTHER" id="PTHR32309">
    <property type="entry name" value="TYROSINE-PROTEIN KINASE"/>
    <property type="match status" value="1"/>
</dbReference>
<dbReference type="Proteomes" id="UP000503640">
    <property type="component" value="Unassembled WGS sequence"/>
</dbReference>
<dbReference type="InterPro" id="IPR027417">
    <property type="entry name" value="P-loop_NTPase"/>
</dbReference>
<gene>
    <name evidence="3" type="ORF">AMYX_10180</name>
</gene>
<dbReference type="EMBL" id="BJTG01000002">
    <property type="protein sequence ID" value="GEJ56277.1"/>
    <property type="molecule type" value="Genomic_DNA"/>
</dbReference>
<evidence type="ECO:0000256" key="1">
    <source>
        <dbReference type="ARBA" id="ARBA00022741"/>
    </source>
</evidence>
<keyword evidence="2" id="KW-0067">ATP-binding</keyword>
<comment type="caution">
    <text evidence="3">The sequence shown here is derived from an EMBL/GenBank/DDBJ whole genome shotgun (WGS) entry which is preliminary data.</text>
</comment>
<dbReference type="Pfam" id="PF10609">
    <property type="entry name" value="ParA"/>
    <property type="match status" value="1"/>
</dbReference>
<evidence type="ECO:0000313" key="4">
    <source>
        <dbReference type="Proteomes" id="UP000503640"/>
    </source>
</evidence>
<keyword evidence="1" id="KW-0547">Nucleotide-binding</keyword>
<dbReference type="InterPro" id="IPR005702">
    <property type="entry name" value="Wzc-like_C"/>
</dbReference>
<dbReference type="GO" id="GO:0005524">
    <property type="term" value="F:ATP binding"/>
    <property type="evidence" value="ECO:0007669"/>
    <property type="project" value="UniProtKB-KW"/>
</dbReference>